<evidence type="ECO:0000256" key="1">
    <source>
        <dbReference type="ARBA" id="ARBA00022741"/>
    </source>
</evidence>
<dbReference type="InterPro" id="IPR008271">
    <property type="entry name" value="Ser/Thr_kinase_AS"/>
</dbReference>
<dbReference type="AlphaFoldDB" id="A0AAD7G1E1"/>
<proteinExistence type="predicted"/>
<organism evidence="4 5">
    <name type="scientific">Roridomyces roridus</name>
    <dbReference type="NCBI Taxonomy" id="1738132"/>
    <lineage>
        <taxon>Eukaryota</taxon>
        <taxon>Fungi</taxon>
        <taxon>Dikarya</taxon>
        <taxon>Basidiomycota</taxon>
        <taxon>Agaricomycotina</taxon>
        <taxon>Agaricomycetes</taxon>
        <taxon>Agaricomycetidae</taxon>
        <taxon>Agaricales</taxon>
        <taxon>Marasmiineae</taxon>
        <taxon>Mycenaceae</taxon>
        <taxon>Roridomyces</taxon>
    </lineage>
</organism>
<evidence type="ECO:0000313" key="5">
    <source>
        <dbReference type="Proteomes" id="UP001221142"/>
    </source>
</evidence>
<dbReference type="PROSITE" id="PS50011">
    <property type="entry name" value="PROTEIN_KINASE_DOM"/>
    <property type="match status" value="1"/>
</dbReference>
<keyword evidence="1" id="KW-0547">Nucleotide-binding</keyword>
<dbReference type="Pfam" id="PF00069">
    <property type="entry name" value="Pkinase"/>
    <property type="match status" value="1"/>
</dbReference>
<dbReference type="PROSITE" id="PS00108">
    <property type="entry name" value="PROTEIN_KINASE_ST"/>
    <property type="match status" value="1"/>
</dbReference>
<feature type="domain" description="Protein kinase" evidence="3">
    <location>
        <begin position="7"/>
        <end position="267"/>
    </location>
</feature>
<dbReference type="InterPro" id="IPR011009">
    <property type="entry name" value="Kinase-like_dom_sf"/>
</dbReference>
<dbReference type="GO" id="GO:0005524">
    <property type="term" value="F:ATP binding"/>
    <property type="evidence" value="ECO:0007669"/>
    <property type="project" value="UniProtKB-KW"/>
</dbReference>
<protein>
    <submittedName>
        <fullName evidence="4">Pkinase-domain-containing protein</fullName>
    </submittedName>
</protein>
<dbReference type="Gene3D" id="3.30.200.20">
    <property type="entry name" value="Phosphorylase Kinase, domain 1"/>
    <property type="match status" value="1"/>
</dbReference>
<keyword evidence="5" id="KW-1185">Reference proteome</keyword>
<sequence length="340" mass="37549">MVPCQYRIVGKARGKGTYAIVREAIHITTDERFTCKIINKKLIQGREYLIRNEIAALKRISSHANIVSLRDYFETADSIYLCFDLCTGGELIDRIFLKGSYYEFEAAALARTIFTAINHIHSANIVHRDLKPENLLFRTRADADIMIADFGLSHIIEDGKVDELVAICGTSVVYLAPEILLGRPQGKPVDIWAMGVVTYCLLAGYTPFDGETPEAAKLAIINGVYSFTPEEYWANVSETARDFVRACLSVDPALRPTAEEALQHKWLANSVQDSAGSDPAVKKAAVDAKLQCASEFFSSPSRFLIRAGMSLGLQLPNEKAVAAAESEEYKQESENESGIV</sequence>
<dbReference type="Proteomes" id="UP001221142">
    <property type="component" value="Unassembled WGS sequence"/>
</dbReference>
<dbReference type="PANTHER" id="PTHR24347">
    <property type="entry name" value="SERINE/THREONINE-PROTEIN KINASE"/>
    <property type="match status" value="1"/>
</dbReference>
<dbReference type="CDD" id="cd05117">
    <property type="entry name" value="STKc_CAMK"/>
    <property type="match status" value="1"/>
</dbReference>
<dbReference type="EMBL" id="JARKIF010000001">
    <property type="protein sequence ID" value="KAJ7649677.1"/>
    <property type="molecule type" value="Genomic_DNA"/>
</dbReference>
<evidence type="ECO:0000313" key="4">
    <source>
        <dbReference type="EMBL" id="KAJ7649677.1"/>
    </source>
</evidence>
<reference evidence="4" key="1">
    <citation type="submission" date="2023-03" db="EMBL/GenBank/DDBJ databases">
        <title>Massive genome expansion in bonnet fungi (Mycena s.s.) driven by repeated elements and novel gene families across ecological guilds.</title>
        <authorList>
            <consortium name="Lawrence Berkeley National Laboratory"/>
            <person name="Harder C.B."/>
            <person name="Miyauchi S."/>
            <person name="Viragh M."/>
            <person name="Kuo A."/>
            <person name="Thoen E."/>
            <person name="Andreopoulos B."/>
            <person name="Lu D."/>
            <person name="Skrede I."/>
            <person name="Drula E."/>
            <person name="Henrissat B."/>
            <person name="Morin E."/>
            <person name="Kohler A."/>
            <person name="Barry K."/>
            <person name="LaButti K."/>
            <person name="Morin E."/>
            <person name="Salamov A."/>
            <person name="Lipzen A."/>
            <person name="Mereny Z."/>
            <person name="Hegedus B."/>
            <person name="Baldrian P."/>
            <person name="Stursova M."/>
            <person name="Weitz H."/>
            <person name="Taylor A."/>
            <person name="Grigoriev I.V."/>
            <person name="Nagy L.G."/>
            <person name="Martin F."/>
            <person name="Kauserud H."/>
        </authorList>
    </citation>
    <scope>NUCLEOTIDE SEQUENCE</scope>
    <source>
        <strain evidence="4">9284</strain>
    </source>
</reference>
<dbReference type="SUPFAM" id="SSF56112">
    <property type="entry name" value="Protein kinase-like (PK-like)"/>
    <property type="match status" value="1"/>
</dbReference>
<dbReference type="SMART" id="SM00220">
    <property type="entry name" value="S_TKc"/>
    <property type="match status" value="1"/>
</dbReference>
<name>A0AAD7G1E1_9AGAR</name>
<evidence type="ECO:0000259" key="3">
    <source>
        <dbReference type="PROSITE" id="PS50011"/>
    </source>
</evidence>
<dbReference type="FunFam" id="1.10.510.10:FF:000571">
    <property type="entry name" value="Maternal embryonic leucine zipper kinase"/>
    <property type="match status" value="1"/>
</dbReference>
<dbReference type="InterPro" id="IPR000719">
    <property type="entry name" value="Prot_kinase_dom"/>
</dbReference>
<dbReference type="Gene3D" id="1.10.510.10">
    <property type="entry name" value="Transferase(Phosphotransferase) domain 1"/>
    <property type="match status" value="1"/>
</dbReference>
<evidence type="ECO:0000256" key="2">
    <source>
        <dbReference type="ARBA" id="ARBA00022840"/>
    </source>
</evidence>
<dbReference type="GO" id="GO:0004672">
    <property type="term" value="F:protein kinase activity"/>
    <property type="evidence" value="ECO:0007669"/>
    <property type="project" value="InterPro"/>
</dbReference>
<keyword evidence="2" id="KW-0067">ATP-binding</keyword>
<comment type="caution">
    <text evidence="4">The sequence shown here is derived from an EMBL/GenBank/DDBJ whole genome shotgun (WGS) entry which is preliminary data.</text>
</comment>
<gene>
    <name evidence="4" type="ORF">FB45DRAFT_974061</name>
</gene>
<accession>A0AAD7G1E1</accession>